<evidence type="ECO:0000256" key="2">
    <source>
        <dbReference type="ARBA" id="ARBA00007092"/>
    </source>
</evidence>
<dbReference type="Pfam" id="PF03372">
    <property type="entry name" value="Exo_endo_phos"/>
    <property type="match status" value="1"/>
</dbReference>
<evidence type="ECO:0000256" key="5">
    <source>
        <dbReference type="ARBA" id="ARBA00022842"/>
    </source>
</evidence>
<dbReference type="PROSITE" id="PS00726">
    <property type="entry name" value="AP_NUCLEASE_F1_1"/>
    <property type="match status" value="1"/>
</dbReference>
<dbReference type="InterPro" id="IPR004808">
    <property type="entry name" value="AP_endonuc_1"/>
</dbReference>
<dbReference type="InterPro" id="IPR020847">
    <property type="entry name" value="AP_endonuclease_F1_BS"/>
</dbReference>
<accession>A0ABT8WGE4</accession>
<comment type="cofactor">
    <cofactor evidence="1">
        <name>Mg(2+)</name>
        <dbReference type="ChEBI" id="CHEBI:18420"/>
    </cofactor>
</comment>
<evidence type="ECO:0000256" key="4">
    <source>
        <dbReference type="ARBA" id="ARBA00022801"/>
    </source>
</evidence>
<dbReference type="Proteomes" id="UP001176883">
    <property type="component" value="Unassembled WGS sequence"/>
</dbReference>
<dbReference type="NCBIfam" id="TIGR00633">
    <property type="entry name" value="xth"/>
    <property type="match status" value="1"/>
</dbReference>
<protein>
    <submittedName>
        <fullName evidence="7">Exodeoxyribonuclease III</fullName>
    </submittedName>
</protein>
<evidence type="ECO:0000259" key="6">
    <source>
        <dbReference type="Pfam" id="PF03372"/>
    </source>
</evidence>
<dbReference type="RefSeq" id="WP_303279966.1">
    <property type="nucleotide sequence ID" value="NZ_JAUOEK010000184.1"/>
</dbReference>
<sequence length="260" mass="29622">MKIISYNVNGIRAAINKGFIDWLKSANPDVVCLQEIKAQKEQLDLNVFAEAGYKYNYWFSAQKKGYSGVAILSKTEPNHIEYGTGIESMDFEGRNLRADFPARSAGGNGVSVMSLYLPSGTNDARLNHKLEYMDMFQDYINTLKKDIPNLVICGDYNICHEEIDIHNPKMKGVSGFLPVEREWIGSFIDSGFIDSFRYLNTENQQFSWWSYRANARANNKGWRLDYAMVAKPLQEKIKRAVILSEAVHSDHCPILVEIDN</sequence>
<comment type="caution">
    <text evidence="7">The sequence shown here is derived from an EMBL/GenBank/DDBJ whole genome shotgun (WGS) entry which is preliminary data.</text>
</comment>
<evidence type="ECO:0000313" key="7">
    <source>
        <dbReference type="EMBL" id="MDO5972227.1"/>
    </source>
</evidence>
<dbReference type="PROSITE" id="PS51435">
    <property type="entry name" value="AP_NUCLEASE_F1_4"/>
    <property type="match status" value="1"/>
</dbReference>
<dbReference type="SUPFAM" id="SSF56219">
    <property type="entry name" value="DNase I-like"/>
    <property type="match status" value="1"/>
</dbReference>
<gene>
    <name evidence="7" type="ORF">Q4Q35_20710</name>
</gene>
<dbReference type="Gene3D" id="3.60.10.10">
    <property type="entry name" value="Endonuclease/exonuclease/phosphatase"/>
    <property type="match status" value="1"/>
</dbReference>
<dbReference type="EMBL" id="JAUOEK010000184">
    <property type="protein sequence ID" value="MDO5972227.1"/>
    <property type="molecule type" value="Genomic_DNA"/>
</dbReference>
<keyword evidence="5" id="KW-0460">Magnesium</keyword>
<feature type="domain" description="Endonuclease/exonuclease/phosphatase" evidence="6">
    <location>
        <begin position="4"/>
        <end position="251"/>
    </location>
</feature>
<dbReference type="InterPro" id="IPR005135">
    <property type="entry name" value="Endo/exonuclease/phosphatase"/>
</dbReference>
<keyword evidence="4" id="KW-0378">Hydrolase</keyword>
<dbReference type="PANTHER" id="PTHR22748:SF6">
    <property type="entry name" value="DNA-(APURINIC OR APYRIMIDINIC SITE) ENDONUCLEASE"/>
    <property type="match status" value="1"/>
</dbReference>
<evidence type="ECO:0000313" key="8">
    <source>
        <dbReference type="Proteomes" id="UP001176883"/>
    </source>
</evidence>
<dbReference type="PANTHER" id="PTHR22748">
    <property type="entry name" value="AP ENDONUCLEASE"/>
    <property type="match status" value="1"/>
</dbReference>
<organism evidence="7 8">
    <name type="scientific">Flavivirga aquimarina</name>
    <dbReference type="NCBI Taxonomy" id="2027862"/>
    <lineage>
        <taxon>Bacteria</taxon>
        <taxon>Pseudomonadati</taxon>
        <taxon>Bacteroidota</taxon>
        <taxon>Flavobacteriia</taxon>
        <taxon>Flavobacteriales</taxon>
        <taxon>Flavobacteriaceae</taxon>
        <taxon>Flavivirga</taxon>
    </lineage>
</organism>
<evidence type="ECO:0000256" key="3">
    <source>
        <dbReference type="ARBA" id="ARBA00022723"/>
    </source>
</evidence>
<keyword evidence="8" id="KW-1185">Reference proteome</keyword>
<dbReference type="InterPro" id="IPR036691">
    <property type="entry name" value="Endo/exonu/phosph_ase_sf"/>
</dbReference>
<comment type="similarity">
    <text evidence="2">Belongs to the DNA repair enzymes AP/ExoA family.</text>
</comment>
<reference evidence="7" key="1">
    <citation type="submission" date="2023-07" db="EMBL/GenBank/DDBJ databases">
        <title>Two novel species in the genus Flavivirga.</title>
        <authorList>
            <person name="Kwon K."/>
        </authorList>
    </citation>
    <scope>NUCLEOTIDE SEQUENCE</scope>
    <source>
        <strain evidence="7">KCTC 52353</strain>
    </source>
</reference>
<name>A0ABT8WGE4_9FLAO</name>
<evidence type="ECO:0000256" key="1">
    <source>
        <dbReference type="ARBA" id="ARBA00001946"/>
    </source>
</evidence>
<proteinExistence type="inferred from homology"/>
<keyword evidence="3" id="KW-0479">Metal-binding</keyword>
<dbReference type="CDD" id="cd10281">
    <property type="entry name" value="Nape_like_AP-endo"/>
    <property type="match status" value="1"/>
</dbReference>
<dbReference type="NCBIfam" id="TIGR00195">
    <property type="entry name" value="exoDNase_III"/>
    <property type="match status" value="1"/>
</dbReference>